<reference evidence="1 2" key="1">
    <citation type="submission" date="2024-09" db="EMBL/GenBank/DDBJ databases">
        <authorList>
            <person name="Sun Q."/>
            <person name="Mori K."/>
        </authorList>
    </citation>
    <scope>NUCLEOTIDE SEQUENCE [LARGE SCALE GENOMIC DNA]</scope>
    <source>
        <strain evidence="1 2">CCM 7792</strain>
    </source>
</reference>
<evidence type="ECO:0000313" key="1">
    <source>
        <dbReference type="EMBL" id="MFC0251667.1"/>
    </source>
</evidence>
<comment type="caution">
    <text evidence="1">The sequence shown here is derived from an EMBL/GenBank/DDBJ whole genome shotgun (WGS) entry which is preliminary data.</text>
</comment>
<accession>A0ABV6FDR4</accession>
<name>A0ABV6FDR4_9BURK</name>
<dbReference type="EMBL" id="JBHLWP010000009">
    <property type="protein sequence ID" value="MFC0251667.1"/>
    <property type="molecule type" value="Genomic_DNA"/>
</dbReference>
<evidence type="ECO:0000313" key="2">
    <source>
        <dbReference type="Proteomes" id="UP001589773"/>
    </source>
</evidence>
<proteinExistence type="predicted"/>
<sequence>MSAPAVTCRSIAPDGSILTVTATVRARDGRADVKCSVPGAPEMALRMQQVVRLARHTEPRFDSRNQVVLSLDRAPVTGPAERDWELACVLADRMVRGVWQPRQPPQAPQPLVANGWSDAWHLGRVDGHGLRQVPPGVLAGGADGLPHLGALTGHPDPAAGVSSARAWFPLVSGGGDSLCWVEVSVRPAVHEGDEAEGEEASIAAPGVDAVLQARVRAVLAGARHYDGRGAGQWRTTVRFGEARFQGGSYELALVMADRMARGREFLARGRVLATGQSSGWHAGQVEAVEGVAPKCALIAREAAPGDRILLPRAWEAVLPPGWRERIVSTGASVACVDRIGII</sequence>
<organism evidence="1 2">
    <name type="scientific">Massilia consociata</name>
    <dbReference type="NCBI Taxonomy" id="760117"/>
    <lineage>
        <taxon>Bacteria</taxon>
        <taxon>Pseudomonadati</taxon>
        <taxon>Pseudomonadota</taxon>
        <taxon>Betaproteobacteria</taxon>
        <taxon>Burkholderiales</taxon>
        <taxon>Oxalobacteraceae</taxon>
        <taxon>Telluria group</taxon>
        <taxon>Massilia</taxon>
    </lineage>
</organism>
<gene>
    <name evidence="1" type="ORF">ACFFJK_07175</name>
</gene>
<protein>
    <submittedName>
        <fullName evidence="1">Uncharacterized protein</fullName>
    </submittedName>
</protein>
<dbReference type="Proteomes" id="UP001589773">
    <property type="component" value="Unassembled WGS sequence"/>
</dbReference>
<dbReference type="RefSeq" id="WP_379678496.1">
    <property type="nucleotide sequence ID" value="NZ_JBHLWP010000009.1"/>
</dbReference>
<keyword evidence="2" id="KW-1185">Reference proteome</keyword>